<accession>A0A224AC83</accession>
<keyword evidence="2" id="KW-0496">Mitochondrion</keyword>
<sequence>MINLLNFSLLLLVILHLYLFFIKTHLLSSLLVLEAMVLMLLMITVSFSFCVLEGLSLYLFVLTLMVWEAAIGLPLLIIIVKFNGSDHIKGNFLM</sequence>
<feature type="transmembrane region" description="Helical" evidence="1">
    <location>
        <begin position="55"/>
        <end position="80"/>
    </location>
</feature>
<reference evidence="2" key="1">
    <citation type="journal article" date="2017" name="Zool. J. Linn. Soc.">
        <title>Molecular phylogeny, frequent parallel evolution and new system of Japanese clausiliid land snails (Gastropoda: Stylommatophora).</title>
        <authorList>
            <person name="Motochin R."/>
            <person name="Wang M."/>
            <person name="Ueshima R."/>
        </authorList>
    </citation>
    <scope>NUCLEOTIDE SEQUENCE</scope>
    <source>
        <strain evidence="2">R039</strain>
        <tissue evidence="2">Muscle</tissue>
    </source>
</reference>
<keyword evidence="1" id="KW-0472">Membrane</keyword>
<dbReference type="AlphaFoldDB" id="A0A224AC83"/>
<organism evidence="2">
    <name type="scientific">Zaptyx daemonorum</name>
    <dbReference type="NCBI Taxonomy" id="1885783"/>
    <lineage>
        <taxon>Eukaryota</taxon>
        <taxon>Metazoa</taxon>
        <taxon>Spiralia</taxon>
        <taxon>Lophotrochozoa</taxon>
        <taxon>Mollusca</taxon>
        <taxon>Gastropoda</taxon>
        <taxon>Heterobranchia</taxon>
        <taxon>Euthyneura</taxon>
        <taxon>Panpulmonata</taxon>
        <taxon>Eupulmonata</taxon>
        <taxon>Stylommatophora</taxon>
        <taxon>Helicina</taxon>
        <taxon>Clausilioidea</taxon>
        <taxon>Clausiliidae</taxon>
        <taxon>Phaedusinae</taxon>
        <taxon>Zaptyx</taxon>
    </lineage>
</organism>
<keyword evidence="1" id="KW-0812">Transmembrane</keyword>
<dbReference type="Gene3D" id="1.10.287.3510">
    <property type="match status" value="1"/>
</dbReference>
<keyword evidence="1" id="KW-1133">Transmembrane helix</keyword>
<evidence type="ECO:0000313" key="2">
    <source>
        <dbReference type="EMBL" id="BBA10742.1"/>
    </source>
</evidence>
<evidence type="ECO:0000256" key="1">
    <source>
        <dbReference type="SAM" id="Phobius"/>
    </source>
</evidence>
<proteinExistence type="predicted"/>
<dbReference type="EMBL" id="LC172122">
    <property type="protein sequence ID" value="BBA10742.1"/>
    <property type="molecule type" value="Genomic_DNA"/>
</dbReference>
<geneLocation type="mitochondrion" evidence="2"/>
<feature type="transmembrane region" description="Helical" evidence="1">
    <location>
        <begin position="6"/>
        <end position="22"/>
    </location>
</feature>
<feature type="transmembrane region" description="Helical" evidence="1">
    <location>
        <begin position="29"/>
        <end position="49"/>
    </location>
</feature>
<name>A0A224AC83_9EUPU</name>
<protein>
    <submittedName>
        <fullName evidence="2">NADH dehydrogenase subunit 4L</fullName>
    </submittedName>
</protein>
<gene>
    <name evidence="2" type="primary">ND4L</name>
</gene>